<accession>A0A150M4K7</accession>
<dbReference type="GO" id="GO:0071111">
    <property type="term" value="F:cyclic-guanylate-specific phosphodiesterase activity"/>
    <property type="evidence" value="ECO:0007669"/>
    <property type="project" value="InterPro"/>
</dbReference>
<evidence type="ECO:0000313" key="4">
    <source>
        <dbReference type="Proteomes" id="UP000075683"/>
    </source>
</evidence>
<dbReference type="InterPro" id="IPR050706">
    <property type="entry name" value="Cyclic-di-GMP_PDE-like"/>
</dbReference>
<dbReference type="InterPro" id="IPR001633">
    <property type="entry name" value="EAL_dom"/>
</dbReference>
<dbReference type="AlphaFoldDB" id="A0A150M4K7"/>
<dbReference type="RefSeq" id="WP_061568878.1">
    <property type="nucleotide sequence ID" value="NZ_JBAIZG010000007.1"/>
</dbReference>
<dbReference type="Proteomes" id="UP000257014">
    <property type="component" value="Unassembled WGS sequence"/>
</dbReference>
<protein>
    <recommendedName>
        <fullName evidence="1">EAL domain-containing protein</fullName>
    </recommendedName>
</protein>
<proteinExistence type="predicted"/>
<dbReference type="CDD" id="cd01948">
    <property type="entry name" value="EAL"/>
    <property type="match status" value="1"/>
</dbReference>
<evidence type="ECO:0000313" key="3">
    <source>
        <dbReference type="EMBL" id="REJ27611.1"/>
    </source>
</evidence>
<reference evidence="2 4" key="1">
    <citation type="submission" date="2016-01" db="EMBL/GenBank/DDBJ databases">
        <title>Draft Genome Sequences of Seven Thermophilic Sporeformers Isolated from Foods.</title>
        <authorList>
            <person name="Berendsen E.M."/>
            <person name="Wells-Bennik M.H."/>
            <person name="Krawcyk A.O."/>
            <person name="De Jong A."/>
            <person name="Holsappel S."/>
            <person name="Eijlander R.T."/>
            <person name="Kuipers O.P."/>
        </authorList>
    </citation>
    <scope>NUCLEOTIDE SEQUENCE [LARGE SCALE GENOMIC DNA]</scope>
    <source>
        <strain evidence="2 4">B4135</strain>
    </source>
</reference>
<dbReference type="EMBL" id="LQYT01000042">
    <property type="protein sequence ID" value="KYD19335.1"/>
    <property type="molecule type" value="Genomic_DNA"/>
</dbReference>
<dbReference type="PANTHER" id="PTHR33121">
    <property type="entry name" value="CYCLIC DI-GMP PHOSPHODIESTERASE PDEF"/>
    <property type="match status" value="1"/>
</dbReference>
<reference evidence="3 5" key="2">
    <citation type="submission" date="2018-03" db="EMBL/GenBank/DDBJ databases">
        <authorList>
            <person name="Keele B.F."/>
        </authorList>
    </citation>
    <scope>NUCLEOTIDE SEQUENCE [LARGE SCALE GENOMIC DNA]</scope>
    <source>
        <strain evidence="3">ZCTH4_d</strain>
    </source>
</reference>
<evidence type="ECO:0000259" key="1">
    <source>
        <dbReference type="PROSITE" id="PS50883"/>
    </source>
</evidence>
<dbReference type="PANTHER" id="PTHR33121:SF76">
    <property type="entry name" value="SIGNALING PROTEIN"/>
    <property type="match status" value="1"/>
</dbReference>
<dbReference type="Pfam" id="PF00563">
    <property type="entry name" value="EAL"/>
    <property type="match status" value="1"/>
</dbReference>
<dbReference type="EMBL" id="QEWE01000020">
    <property type="protein sequence ID" value="REJ27611.1"/>
    <property type="molecule type" value="Genomic_DNA"/>
</dbReference>
<gene>
    <name evidence="2" type="ORF">B4135_2066</name>
    <name evidence="3" type="ORF">C6P37_10915</name>
</gene>
<evidence type="ECO:0000313" key="5">
    <source>
        <dbReference type="Proteomes" id="UP000257014"/>
    </source>
</evidence>
<feature type="domain" description="EAL" evidence="1">
    <location>
        <begin position="2"/>
        <end position="239"/>
    </location>
</feature>
<dbReference type="PATRIC" id="fig|301148.3.peg.3466"/>
<dbReference type="STRING" id="301148.B4135_2066"/>
<dbReference type="Proteomes" id="UP000075683">
    <property type="component" value="Unassembled WGS sequence"/>
</dbReference>
<name>A0A150M4K7_9BACI</name>
<comment type="caution">
    <text evidence="2">The sequence shown here is derived from an EMBL/GenBank/DDBJ whole genome shotgun (WGS) entry which is preliminary data.</text>
</comment>
<evidence type="ECO:0000313" key="2">
    <source>
        <dbReference type="EMBL" id="KYD19335.1"/>
    </source>
</evidence>
<dbReference type="InterPro" id="IPR035919">
    <property type="entry name" value="EAL_sf"/>
</dbReference>
<sequence length="239" mass="27754">MAKRNGRSIQYMIENKMFSHVFQPIYDLQEWEIFGYEALIRTNQFPNAESFILLARQLNYLYLLDTASIQLAIESIKMYNIKLFINIFPSTLVHPLFSPFLEMLNSSVPIKQNIVFEINESEKIFDYRLFKKSVEQLKELNYLVALDDFGKNDSRPDKILDLEPNFVKLDKSLANQLKKKEGNQKIIEKILVHCESKKSKVVLEGIEREEDLAAAKALGVHFGQGYLLGEPVLLKEIYV</sequence>
<dbReference type="SMART" id="SM00052">
    <property type="entry name" value="EAL"/>
    <property type="match status" value="1"/>
</dbReference>
<dbReference type="SUPFAM" id="SSF141868">
    <property type="entry name" value="EAL domain-like"/>
    <property type="match status" value="1"/>
</dbReference>
<dbReference type="OrthoDB" id="581425at2"/>
<organism evidence="2 4">
    <name type="scientific">Caldibacillus debilis</name>
    <dbReference type="NCBI Taxonomy" id="301148"/>
    <lineage>
        <taxon>Bacteria</taxon>
        <taxon>Bacillati</taxon>
        <taxon>Bacillota</taxon>
        <taxon>Bacilli</taxon>
        <taxon>Bacillales</taxon>
        <taxon>Bacillaceae</taxon>
        <taxon>Caldibacillus</taxon>
    </lineage>
</organism>
<dbReference type="PROSITE" id="PS50883">
    <property type="entry name" value="EAL"/>
    <property type="match status" value="1"/>
</dbReference>
<dbReference type="Gene3D" id="3.20.20.450">
    <property type="entry name" value="EAL domain"/>
    <property type="match status" value="1"/>
</dbReference>